<dbReference type="EMBL" id="CAJNOQ010009378">
    <property type="protein sequence ID" value="CAF1223226.1"/>
    <property type="molecule type" value="Genomic_DNA"/>
</dbReference>
<evidence type="ECO:0000313" key="2">
    <source>
        <dbReference type="EMBL" id="CAF3986494.1"/>
    </source>
</evidence>
<gene>
    <name evidence="1" type="ORF">GPM918_LOCUS24797</name>
    <name evidence="2" type="ORF">SRO942_LOCUS24800</name>
</gene>
<keyword evidence="3" id="KW-1185">Reference proteome</keyword>
<organism evidence="1 3">
    <name type="scientific">Didymodactylos carnosus</name>
    <dbReference type="NCBI Taxonomy" id="1234261"/>
    <lineage>
        <taxon>Eukaryota</taxon>
        <taxon>Metazoa</taxon>
        <taxon>Spiralia</taxon>
        <taxon>Gnathifera</taxon>
        <taxon>Rotifera</taxon>
        <taxon>Eurotatoria</taxon>
        <taxon>Bdelloidea</taxon>
        <taxon>Philodinida</taxon>
        <taxon>Philodinidae</taxon>
        <taxon>Didymodactylos</taxon>
    </lineage>
</organism>
<feature type="non-terminal residue" evidence="1">
    <location>
        <position position="1"/>
    </location>
</feature>
<proteinExistence type="predicted"/>
<dbReference type="AlphaFoldDB" id="A0A814Y168"/>
<dbReference type="EMBL" id="CAJOBC010009383">
    <property type="protein sequence ID" value="CAF3986494.1"/>
    <property type="molecule type" value="Genomic_DNA"/>
</dbReference>
<reference evidence="1" key="1">
    <citation type="submission" date="2021-02" db="EMBL/GenBank/DDBJ databases">
        <authorList>
            <person name="Nowell W R."/>
        </authorList>
    </citation>
    <scope>NUCLEOTIDE SEQUENCE</scope>
</reference>
<dbReference type="Proteomes" id="UP000681722">
    <property type="component" value="Unassembled WGS sequence"/>
</dbReference>
<dbReference type="Proteomes" id="UP000663829">
    <property type="component" value="Unassembled WGS sequence"/>
</dbReference>
<evidence type="ECO:0000313" key="3">
    <source>
        <dbReference type="Proteomes" id="UP000663829"/>
    </source>
</evidence>
<evidence type="ECO:0000313" key="1">
    <source>
        <dbReference type="EMBL" id="CAF1223226.1"/>
    </source>
</evidence>
<sequence length="175" mass="20786">IYLAFEVLQSILKMSYWQRNSIQDVRRYGTTVNVPNNDVAKCMYYLNCVCNVIEYDDDNIQRYKNYENWRNLSDYEDYLVFILCLTLSPDEFEDRVFFQDDDLCGDSANQFYEIGQVRHHLVAAQSIVIAGQTRHVNRIMAYKQSWMNNNYTQPMLNLARRFSPQQQQSLQCVIS</sequence>
<protein>
    <submittedName>
        <fullName evidence="1">Uncharacterized protein</fullName>
    </submittedName>
</protein>
<comment type="caution">
    <text evidence="1">The sequence shown here is derived from an EMBL/GenBank/DDBJ whole genome shotgun (WGS) entry which is preliminary data.</text>
</comment>
<name>A0A814Y168_9BILA</name>
<dbReference type="OrthoDB" id="661148at2759"/>
<accession>A0A814Y168</accession>